<dbReference type="InterPro" id="IPR019734">
    <property type="entry name" value="TPR_rpt"/>
</dbReference>
<name>A0ABU3KC99_9BACT</name>
<evidence type="ECO:0000313" key="4">
    <source>
        <dbReference type="Proteomes" id="UP001250932"/>
    </source>
</evidence>
<comment type="caution">
    <text evidence="3">The sequence shown here is derived from an EMBL/GenBank/DDBJ whole genome shotgun (WGS) entry which is preliminary data.</text>
</comment>
<proteinExistence type="predicted"/>
<dbReference type="Gene3D" id="1.25.40.10">
    <property type="entry name" value="Tetratricopeptide repeat domain"/>
    <property type="match status" value="1"/>
</dbReference>
<evidence type="ECO:0000256" key="2">
    <source>
        <dbReference type="SAM" id="Phobius"/>
    </source>
</evidence>
<dbReference type="PROSITE" id="PS50005">
    <property type="entry name" value="TPR"/>
    <property type="match status" value="1"/>
</dbReference>
<dbReference type="SUPFAM" id="SSF48452">
    <property type="entry name" value="TPR-like"/>
    <property type="match status" value="1"/>
</dbReference>
<gene>
    <name evidence="3" type="ORF">PPG34_17050</name>
</gene>
<keyword evidence="2" id="KW-0812">Transmembrane</keyword>
<dbReference type="Gene3D" id="2.60.120.380">
    <property type="match status" value="2"/>
</dbReference>
<keyword evidence="1" id="KW-0802">TPR repeat</keyword>
<organism evidence="3 4">
    <name type="scientific">Candidatus Nitronereus thalassa</name>
    <dbReference type="NCBI Taxonomy" id="3020898"/>
    <lineage>
        <taxon>Bacteria</taxon>
        <taxon>Pseudomonadati</taxon>
        <taxon>Nitrospirota</taxon>
        <taxon>Nitrospiria</taxon>
        <taxon>Nitrospirales</taxon>
        <taxon>Nitrospiraceae</taxon>
        <taxon>Candidatus Nitronereus</taxon>
    </lineage>
</organism>
<dbReference type="RefSeq" id="WP_313834647.1">
    <property type="nucleotide sequence ID" value="NZ_JAQOUE010000002.1"/>
</dbReference>
<feature type="repeat" description="TPR" evidence="1">
    <location>
        <begin position="128"/>
        <end position="161"/>
    </location>
</feature>
<sequence length="443" mass="50011">MAVAYRLNILRAHQSREGVTMSAEYPKKYWWLILIVVPLAIAVIGILPQFTGKDEADSITISNTEFSGDLHFNTTDVIIKEFTQITGQSLNDHHLLTLIKKGVNLVRGKEYEAALPLFQEITKQVDLPSVQNNLGTLYASTGQYTEARKSYQRAIAQAPTDPHVQYNLGLLKYRDGEVESAKSHLMEASNIGAAKDIVRKIEGQKKEGTRENEPNNVFKQASNMTPGRTIEGALTEPSDADYFVFETPPTHRDMLEIQLQNHTDGYRPYLAIYNGQKNEFWHQGAENSGQDLSYRFPAIPSGKYYVYVGQWSNTAGQYALRVSALQKFDGFEPNEDLQTAAPLSMGKEAEANIMDSGDHDYFHFKTSSNFEKITLTLRNQSSTLRPYLVLYNGVKKELWHAGADNAGQDLRYEFQPAPNESYYVYVGQWSGTQGLYRLAVQYQ</sequence>
<dbReference type="SUPFAM" id="SSF89260">
    <property type="entry name" value="Collagen-binding domain"/>
    <property type="match status" value="2"/>
</dbReference>
<protein>
    <submittedName>
        <fullName evidence="3">Tetratricopeptide repeat protein</fullName>
    </submittedName>
</protein>
<dbReference type="Proteomes" id="UP001250932">
    <property type="component" value="Unassembled WGS sequence"/>
</dbReference>
<dbReference type="EMBL" id="JAQOUE010000002">
    <property type="protein sequence ID" value="MDT7044061.1"/>
    <property type="molecule type" value="Genomic_DNA"/>
</dbReference>
<reference evidence="3 4" key="1">
    <citation type="journal article" date="2023" name="ISME J.">
        <title>Cultivation and genomic characterization of novel and ubiquitous marine nitrite-oxidizing bacteria from the Nitrospirales.</title>
        <authorList>
            <person name="Mueller A.J."/>
            <person name="Daebeler A."/>
            <person name="Herbold C.W."/>
            <person name="Kirkegaard R.H."/>
            <person name="Daims H."/>
        </authorList>
    </citation>
    <scope>NUCLEOTIDE SEQUENCE [LARGE SCALE GENOMIC DNA]</scope>
    <source>
        <strain evidence="3 4">EB</strain>
    </source>
</reference>
<keyword evidence="4" id="KW-1185">Reference proteome</keyword>
<dbReference type="SMART" id="SM00028">
    <property type="entry name" value="TPR"/>
    <property type="match status" value="2"/>
</dbReference>
<dbReference type="Pfam" id="PF13414">
    <property type="entry name" value="TPR_11"/>
    <property type="match status" value="1"/>
</dbReference>
<keyword evidence="2" id="KW-0472">Membrane</keyword>
<evidence type="ECO:0000256" key="1">
    <source>
        <dbReference type="PROSITE-ProRule" id="PRU00339"/>
    </source>
</evidence>
<keyword evidence="2" id="KW-1133">Transmembrane helix</keyword>
<accession>A0ABU3KC99</accession>
<feature type="transmembrane region" description="Helical" evidence="2">
    <location>
        <begin position="29"/>
        <end position="47"/>
    </location>
</feature>
<evidence type="ECO:0000313" key="3">
    <source>
        <dbReference type="EMBL" id="MDT7044061.1"/>
    </source>
</evidence>
<dbReference type="InterPro" id="IPR011990">
    <property type="entry name" value="TPR-like_helical_dom_sf"/>
</dbReference>